<keyword evidence="2" id="KW-1070">Brassinosteroid signaling pathway</keyword>
<comment type="similarity">
    <text evidence="1 2">Belongs to the protein kinase superfamily. Ser/Thr protein kinase family.</text>
</comment>
<dbReference type="Gene3D" id="3.30.200.20">
    <property type="entry name" value="Phosphorylase Kinase, domain 1"/>
    <property type="match status" value="1"/>
</dbReference>
<keyword evidence="2" id="KW-0067">ATP-binding</keyword>
<evidence type="ECO:0000256" key="3">
    <source>
        <dbReference type="SAM" id="MobiDB-lite"/>
    </source>
</evidence>
<organism evidence="5 6">
    <name type="scientific">Brassica cretica</name>
    <name type="common">Mustard</name>
    <dbReference type="NCBI Taxonomy" id="69181"/>
    <lineage>
        <taxon>Eukaryota</taxon>
        <taxon>Viridiplantae</taxon>
        <taxon>Streptophyta</taxon>
        <taxon>Embryophyta</taxon>
        <taxon>Tracheophyta</taxon>
        <taxon>Spermatophyta</taxon>
        <taxon>Magnoliopsida</taxon>
        <taxon>eudicotyledons</taxon>
        <taxon>Gunneridae</taxon>
        <taxon>Pentapetalae</taxon>
        <taxon>rosids</taxon>
        <taxon>malvids</taxon>
        <taxon>Brassicales</taxon>
        <taxon>Brassicaceae</taxon>
        <taxon>Brassiceae</taxon>
        <taxon>Brassica</taxon>
    </lineage>
</organism>
<comment type="subunit">
    <text evidence="2">Interacts with BRI1.</text>
</comment>
<evidence type="ECO:0000259" key="4">
    <source>
        <dbReference type="PROSITE" id="PS50011"/>
    </source>
</evidence>
<dbReference type="GO" id="GO:0005886">
    <property type="term" value="C:plasma membrane"/>
    <property type="evidence" value="ECO:0007669"/>
    <property type="project" value="UniProtKB-SubCell"/>
</dbReference>
<dbReference type="GO" id="GO:0004674">
    <property type="term" value="F:protein serine/threonine kinase activity"/>
    <property type="evidence" value="ECO:0007669"/>
    <property type="project" value="UniProtKB-UniRule"/>
</dbReference>
<evidence type="ECO:0000313" key="5">
    <source>
        <dbReference type="EMBL" id="KAF3484910.1"/>
    </source>
</evidence>
<proteinExistence type="inferred from homology"/>
<keyword evidence="2" id="KW-0547">Nucleotide-binding</keyword>
<dbReference type="AlphaFoldDB" id="A0A8S9MWF6"/>
<evidence type="ECO:0000256" key="2">
    <source>
        <dbReference type="RuleBase" id="RU369005"/>
    </source>
</evidence>
<dbReference type="PANTHER" id="PTHR45863:SF15">
    <property type="entry name" value="SERINE_THREONINE-PROTEIN KINASE BSK2"/>
    <property type="match status" value="1"/>
</dbReference>
<dbReference type="GO" id="GO:0005524">
    <property type="term" value="F:ATP binding"/>
    <property type="evidence" value="ECO:0007669"/>
    <property type="project" value="UniProtKB-UniRule"/>
</dbReference>
<dbReference type="Proteomes" id="UP000712600">
    <property type="component" value="Unassembled WGS sequence"/>
</dbReference>
<keyword evidence="2" id="KW-1003">Cell membrane</keyword>
<accession>A0A8S9MWF6</accession>
<keyword evidence="2" id="KW-0418">Kinase</keyword>
<dbReference type="GO" id="GO:0009742">
    <property type="term" value="P:brassinosteroid mediated signaling pathway"/>
    <property type="evidence" value="ECO:0007669"/>
    <property type="project" value="UniProtKB-UniRule"/>
</dbReference>
<keyword evidence="2" id="KW-0472">Membrane</keyword>
<comment type="catalytic activity">
    <reaction evidence="2">
        <text>L-threonyl-[protein] + ATP = O-phospho-L-threonyl-[protein] + ADP + H(+)</text>
        <dbReference type="Rhea" id="RHEA:46608"/>
        <dbReference type="Rhea" id="RHEA-COMP:11060"/>
        <dbReference type="Rhea" id="RHEA-COMP:11605"/>
        <dbReference type="ChEBI" id="CHEBI:15378"/>
        <dbReference type="ChEBI" id="CHEBI:30013"/>
        <dbReference type="ChEBI" id="CHEBI:30616"/>
        <dbReference type="ChEBI" id="CHEBI:61977"/>
        <dbReference type="ChEBI" id="CHEBI:456216"/>
        <dbReference type="EC" id="2.7.11.1"/>
    </reaction>
</comment>
<comment type="function">
    <text evidence="2">Serine/threonine kinase that acts as positive regulator of brassinosteroid (BR) signaling downstream of the receptor kinase BRI1.</text>
</comment>
<comment type="catalytic activity">
    <reaction evidence="2">
        <text>L-seryl-[protein] + ATP = O-phospho-L-seryl-[protein] + ADP + H(+)</text>
        <dbReference type="Rhea" id="RHEA:17989"/>
        <dbReference type="Rhea" id="RHEA-COMP:9863"/>
        <dbReference type="Rhea" id="RHEA-COMP:11604"/>
        <dbReference type="ChEBI" id="CHEBI:15378"/>
        <dbReference type="ChEBI" id="CHEBI:29999"/>
        <dbReference type="ChEBI" id="CHEBI:30616"/>
        <dbReference type="ChEBI" id="CHEBI:83421"/>
        <dbReference type="ChEBI" id="CHEBI:456216"/>
        <dbReference type="EC" id="2.7.11.1"/>
    </reaction>
</comment>
<evidence type="ECO:0000256" key="1">
    <source>
        <dbReference type="ARBA" id="ARBA00008684"/>
    </source>
</evidence>
<keyword evidence="2" id="KW-0808">Transferase</keyword>
<dbReference type="PANTHER" id="PTHR45863">
    <property type="entry name" value="SERINE/THREONINE-PROTEIN KINASE BSK5"/>
    <property type="match status" value="1"/>
</dbReference>
<dbReference type="InterPro" id="IPR000719">
    <property type="entry name" value="Prot_kinase_dom"/>
</dbReference>
<keyword evidence="2" id="KW-0723">Serine/threonine-protein kinase</keyword>
<evidence type="ECO:0000313" key="6">
    <source>
        <dbReference type="Proteomes" id="UP000712600"/>
    </source>
</evidence>
<gene>
    <name evidence="5" type="ORF">F2Q69_00056928</name>
</gene>
<name>A0A8S9MWF6_BRACR</name>
<keyword evidence="2" id="KW-0449">Lipoprotein</keyword>
<dbReference type="InterPro" id="IPR001245">
    <property type="entry name" value="Ser-Thr/Tyr_kinase_cat_dom"/>
</dbReference>
<dbReference type="SUPFAM" id="SSF56112">
    <property type="entry name" value="Protein kinase-like (PK-like)"/>
    <property type="match status" value="2"/>
</dbReference>
<dbReference type="Pfam" id="PF07714">
    <property type="entry name" value="PK_Tyr_Ser-Thr"/>
    <property type="match status" value="1"/>
</dbReference>
<feature type="region of interest" description="Disordered" evidence="3">
    <location>
        <begin position="1"/>
        <end position="21"/>
    </location>
</feature>
<keyword evidence="2" id="KW-0519">Myristate</keyword>
<reference evidence="5" key="1">
    <citation type="submission" date="2019-12" db="EMBL/GenBank/DDBJ databases">
        <title>Genome sequencing and annotation of Brassica cretica.</title>
        <authorList>
            <person name="Studholme D.J."/>
            <person name="Sarris P."/>
        </authorList>
    </citation>
    <scope>NUCLEOTIDE SEQUENCE</scope>
    <source>
        <strain evidence="5">PFS-109/04</strain>
        <tissue evidence="5">Leaf</tissue>
    </source>
</reference>
<dbReference type="InterPro" id="IPR011009">
    <property type="entry name" value="Kinase-like_dom_sf"/>
</dbReference>
<feature type="domain" description="Protein kinase" evidence="4">
    <location>
        <begin position="47"/>
        <end position="326"/>
    </location>
</feature>
<dbReference type="PROSITE" id="PS50011">
    <property type="entry name" value="PROTEIN_KINASE_DOM"/>
    <property type="match status" value="1"/>
</dbReference>
<dbReference type="EC" id="2.7.11.1" evidence="2"/>
<dbReference type="GO" id="GO:0012505">
    <property type="term" value="C:endomembrane system"/>
    <property type="evidence" value="ECO:0007669"/>
    <property type="project" value="UniProtKB-SubCell"/>
</dbReference>
<dbReference type="InterPro" id="IPR045845">
    <property type="entry name" value="BSK"/>
</dbReference>
<dbReference type="Gene3D" id="1.10.510.10">
    <property type="entry name" value="Transferase(Phosphotransferase) domain 1"/>
    <property type="match status" value="2"/>
</dbReference>
<comment type="caution">
    <text evidence="5">The sequence shown here is derived from an EMBL/GenBank/DDBJ whole genome shotgun (WGS) entry which is preliminary data.</text>
</comment>
<comment type="subcellular location">
    <subcellularLocation>
        <location evidence="2">Cell membrane</location>
        <topology evidence="2">Lipid-anchor</topology>
    </subcellularLocation>
</comment>
<dbReference type="GO" id="GO:0106310">
    <property type="term" value="F:protein serine kinase activity"/>
    <property type="evidence" value="ECO:0007669"/>
    <property type="project" value="UniProtKB-UniRule"/>
</dbReference>
<dbReference type="EMBL" id="QGKX02002183">
    <property type="protein sequence ID" value="KAF3484910.1"/>
    <property type="molecule type" value="Genomic_DNA"/>
</dbReference>
<protein>
    <recommendedName>
        <fullName evidence="2">Serine/threonine-protein kinase BSK</fullName>
        <ecNumber evidence="2">2.7.11.1</ecNumber>
    </recommendedName>
    <alternativeName>
        <fullName evidence="2">Brassinosteroid-signaling kinase</fullName>
    </alternativeName>
</protein>
<sequence length="470" mass="52587">MGCFQSKDADHVITSPDHPSVQHQLESVTEDQVEQESQVPCFKRFALRELYDATNGFSGKCIVPGGEMQALNLVYGGMIEGTGLVAIKRLSKLTWPDAQQFVDQATAVGNLRSKRLVNLLGYCVEGGERLLVAEYMPYGTLSKHLFHWNRQEIPWEMRVRVAYYIAQALDYCNIENQKIYHDLSASRILFDEDGDPRLSTFGLIKNSRYGTRYSTNLTYTPPEFSETGIIIPESVIYHYGNVLIELVSGKHIPPNHAFDIIMEKNAMLLMDSSLEGRFESEDATKLLNLASKCLQKNPEDRPDTESLVSAAAPLQKLEEISSHFLMGLPKNPVLLPFMPSPLSKACIIIPESVIYHYGNVLIELVSGKHIPPNHAFDIIMEKNAMLLMDSSLEGRFESEDATKLLNLASKCLQKNPEDRPDTESLVSAAAPLQKLEEISSHFLMGLPKNPVLLPFMPSPLSKACSRMDRA</sequence>